<feature type="region of interest" description="Disordered" evidence="1">
    <location>
        <begin position="78"/>
        <end position="118"/>
    </location>
</feature>
<gene>
    <name evidence="2" type="ORF">JOF57_006210</name>
</gene>
<evidence type="ECO:0000256" key="1">
    <source>
        <dbReference type="SAM" id="MobiDB-lite"/>
    </source>
</evidence>
<accession>A0ABS5A5Q6</accession>
<protein>
    <submittedName>
        <fullName evidence="2">Uncharacterized protein</fullName>
    </submittedName>
</protein>
<keyword evidence="3" id="KW-1185">Reference proteome</keyword>
<dbReference type="Proteomes" id="UP000694460">
    <property type="component" value="Unassembled WGS sequence"/>
</dbReference>
<proteinExistence type="predicted"/>
<evidence type="ECO:0000313" key="2">
    <source>
        <dbReference type="EMBL" id="MBP2456234.1"/>
    </source>
</evidence>
<evidence type="ECO:0000313" key="3">
    <source>
        <dbReference type="Proteomes" id="UP000694460"/>
    </source>
</evidence>
<comment type="caution">
    <text evidence="2">The sequence shown here is derived from an EMBL/GenBank/DDBJ whole genome shotgun (WGS) entry which is preliminary data.</text>
</comment>
<reference evidence="2 3" key="1">
    <citation type="submission" date="2021-03" db="EMBL/GenBank/DDBJ databases">
        <title>Sequencing the genomes of 1000 actinobacteria strains.</title>
        <authorList>
            <person name="Klenk H.-P."/>
        </authorList>
    </citation>
    <scope>NUCLEOTIDE SEQUENCE [LARGE SCALE GENOMIC DNA]</scope>
    <source>
        <strain evidence="2 3">DSM 46713</strain>
    </source>
</reference>
<name>A0ABS5A5Q6_9MYCO</name>
<sequence length="118" mass="12621">MSELGAYWRQQPHLRLGQIVDSFAKALAVKLDLTGNLDAAARELEDDALLGMLSTGHRHPHVAACEYLDFVERVEDQLGGGEAAGPEMTEPQNVQRRSAGGGAGADQGRPPRGNGNLF</sequence>
<organism evidence="2 3">
    <name type="scientific">Mycolicibacterium lutetiense</name>
    <dbReference type="NCBI Taxonomy" id="1641992"/>
    <lineage>
        <taxon>Bacteria</taxon>
        <taxon>Bacillati</taxon>
        <taxon>Actinomycetota</taxon>
        <taxon>Actinomycetes</taxon>
        <taxon>Mycobacteriales</taxon>
        <taxon>Mycobacteriaceae</taxon>
        <taxon>Mycolicibacterium</taxon>
    </lineage>
</organism>
<dbReference type="RefSeq" id="WP_209923872.1">
    <property type="nucleotide sequence ID" value="NZ_JAGIOP010000003.1"/>
</dbReference>
<dbReference type="EMBL" id="JAGIOP010000003">
    <property type="protein sequence ID" value="MBP2456234.1"/>
    <property type="molecule type" value="Genomic_DNA"/>
</dbReference>